<accession>A0ABT0GYA4</accession>
<evidence type="ECO:0000313" key="2">
    <source>
        <dbReference type="EMBL" id="MCK7614418.1"/>
    </source>
</evidence>
<protein>
    <submittedName>
        <fullName evidence="2">Uncharacterized protein</fullName>
    </submittedName>
</protein>
<proteinExistence type="predicted"/>
<comment type="caution">
    <text evidence="2">The sequence shown here is derived from an EMBL/GenBank/DDBJ whole genome shotgun (WGS) entry which is preliminary data.</text>
</comment>
<keyword evidence="1" id="KW-1133">Transmembrane helix</keyword>
<gene>
    <name evidence="2" type="ORF">M0H32_19785</name>
</gene>
<reference evidence="2" key="1">
    <citation type="submission" date="2022-04" db="EMBL/GenBank/DDBJ databases">
        <title>Roseibium sp. CAU 1639 isolated from mud.</title>
        <authorList>
            <person name="Kim W."/>
        </authorList>
    </citation>
    <scope>NUCLEOTIDE SEQUENCE</scope>
    <source>
        <strain evidence="2">CAU 1639</strain>
    </source>
</reference>
<keyword evidence="3" id="KW-1185">Reference proteome</keyword>
<dbReference type="EMBL" id="JALNMJ010000015">
    <property type="protein sequence ID" value="MCK7614418.1"/>
    <property type="molecule type" value="Genomic_DNA"/>
</dbReference>
<feature type="transmembrane region" description="Helical" evidence="1">
    <location>
        <begin position="12"/>
        <end position="32"/>
    </location>
</feature>
<dbReference type="RefSeq" id="WP_248156972.1">
    <property type="nucleotide sequence ID" value="NZ_JALNMJ010000015.1"/>
</dbReference>
<evidence type="ECO:0000256" key="1">
    <source>
        <dbReference type="SAM" id="Phobius"/>
    </source>
</evidence>
<evidence type="ECO:0000313" key="3">
    <source>
        <dbReference type="Proteomes" id="UP001431221"/>
    </source>
</evidence>
<keyword evidence="1" id="KW-0472">Membrane</keyword>
<sequence length="71" mass="7949">MPEWVEISGQDVVMITFACVYVLAGLGMYLSLVREKSAANGMNAGIRLFLKKKIEETRTSPSALRWSFHIS</sequence>
<dbReference type="Proteomes" id="UP001431221">
    <property type="component" value="Unassembled WGS sequence"/>
</dbReference>
<keyword evidence="1" id="KW-0812">Transmembrane</keyword>
<organism evidence="2 3">
    <name type="scientific">Roseibium sediminicola</name>
    <dbReference type="NCBI Taxonomy" id="2933272"/>
    <lineage>
        <taxon>Bacteria</taxon>
        <taxon>Pseudomonadati</taxon>
        <taxon>Pseudomonadota</taxon>
        <taxon>Alphaproteobacteria</taxon>
        <taxon>Hyphomicrobiales</taxon>
        <taxon>Stappiaceae</taxon>
        <taxon>Roseibium</taxon>
    </lineage>
</organism>
<name>A0ABT0GYA4_9HYPH</name>